<keyword evidence="1" id="KW-1133">Transmembrane helix</keyword>
<feature type="transmembrane region" description="Helical" evidence="1">
    <location>
        <begin position="40"/>
        <end position="61"/>
    </location>
</feature>
<dbReference type="Proteomes" id="UP000509346">
    <property type="component" value="Chromosome"/>
</dbReference>
<keyword evidence="1" id="KW-0472">Membrane</keyword>
<dbReference type="OrthoDB" id="383437at2157"/>
<gene>
    <name evidence="2" type="ORF">HZS54_00520</name>
</gene>
<protein>
    <submittedName>
        <fullName evidence="2">Uncharacterized protein</fullName>
    </submittedName>
</protein>
<evidence type="ECO:0000313" key="2">
    <source>
        <dbReference type="EMBL" id="QLH80195.1"/>
    </source>
</evidence>
<dbReference type="RefSeq" id="WP_179920027.1">
    <property type="nucleotide sequence ID" value="NZ_CP058909.1"/>
</dbReference>
<keyword evidence="3" id="KW-1185">Reference proteome</keyword>
<dbReference type="AlphaFoldDB" id="A0A7D5TA46"/>
<evidence type="ECO:0000256" key="1">
    <source>
        <dbReference type="SAM" id="Phobius"/>
    </source>
</evidence>
<name>A0A7D5TA46_9EURY</name>
<dbReference type="KEGG" id="hpel:HZS54_00520"/>
<dbReference type="GeneID" id="56081027"/>
<feature type="transmembrane region" description="Helical" evidence="1">
    <location>
        <begin position="73"/>
        <end position="95"/>
    </location>
</feature>
<feature type="transmembrane region" description="Helical" evidence="1">
    <location>
        <begin position="7"/>
        <end position="28"/>
    </location>
</feature>
<reference evidence="2 3" key="1">
    <citation type="submission" date="2020-07" db="EMBL/GenBank/DDBJ databases">
        <title>Halosimplex litoreum sp. nov. and Halosimplex rubrum sp. nov., isolated from different salt environments.</title>
        <authorList>
            <person name="Cui H."/>
        </authorList>
    </citation>
    <scope>NUCLEOTIDE SEQUENCE [LARGE SCALE GENOMIC DNA]</scope>
    <source>
        <strain evidence="2 3">R2</strain>
    </source>
</reference>
<dbReference type="PROSITE" id="PS51257">
    <property type="entry name" value="PROKAR_LIPOPROTEIN"/>
    <property type="match status" value="1"/>
</dbReference>
<keyword evidence="1" id="KW-0812">Transmembrane</keyword>
<dbReference type="EMBL" id="CP058909">
    <property type="protein sequence ID" value="QLH80195.1"/>
    <property type="molecule type" value="Genomic_DNA"/>
</dbReference>
<organism evidence="2 3">
    <name type="scientific">Halosimplex pelagicum</name>
    <dbReference type="NCBI Taxonomy" id="869886"/>
    <lineage>
        <taxon>Archaea</taxon>
        <taxon>Methanobacteriati</taxon>
        <taxon>Methanobacteriota</taxon>
        <taxon>Stenosarchaea group</taxon>
        <taxon>Halobacteria</taxon>
        <taxon>Halobacteriales</taxon>
        <taxon>Haloarculaceae</taxon>
        <taxon>Halosimplex</taxon>
    </lineage>
</organism>
<evidence type="ECO:0000313" key="3">
    <source>
        <dbReference type="Proteomes" id="UP000509346"/>
    </source>
</evidence>
<accession>A0A7D5TA46</accession>
<sequence>MSADRVHLWIAAVLASCASLLAGLAGWALVATDPTGLAQLAYLAAAVATLAGAVASGLVVRQRLTGRGDVDEAIARHGTVVCLASGTVLSSTTAGVDEPDWMLLFLGLGLGTAAVGVAMVAVAPRAIRSRIGLDAGWSN</sequence>
<feature type="transmembrane region" description="Helical" evidence="1">
    <location>
        <begin position="101"/>
        <end position="123"/>
    </location>
</feature>
<proteinExistence type="predicted"/>